<keyword evidence="1" id="KW-0378">Hydrolase</keyword>
<dbReference type="Proteomes" id="UP000237846">
    <property type="component" value="Unassembled WGS sequence"/>
</dbReference>
<gene>
    <name evidence="1" type="ORF">CLV72_108237</name>
</gene>
<accession>A0A2T0PXG6</accession>
<name>A0A2T0PXG6_9ACTN</name>
<sequence length="152" mass="17534">MTETTRTRERTAGPSGAAGRRHVYEFQVRFADLDPFNHVNNVRFLTHLEDARIALLHWDRLAAGQERFGPLVVARHEVDYKRPLTLRPEPVRIETWVGELRRTSFTLRYEVRDDAALYLEARSVMVGYDPEGLRPRRLSAAEHAYLSGYLAG</sequence>
<dbReference type="PANTHER" id="PTHR31793">
    <property type="entry name" value="4-HYDROXYBENZOYL-COA THIOESTERASE FAMILY MEMBER"/>
    <property type="match status" value="1"/>
</dbReference>
<proteinExistence type="predicted"/>
<dbReference type="Gene3D" id="3.10.129.10">
    <property type="entry name" value="Hotdog Thioesterase"/>
    <property type="match status" value="1"/>
</dbReference>
<dbReference type="Pfam" id="PF13279">
    <property type="entry name" value="4HBT_2"/>
    <property type="match status" value="1"/>
</dbReference>
<keyword evidence="2" id="KW-1185">Reference proteome</keyword>
<dbReference type="SUPFAM" id="SSF54637">
    <property type="entry name" value="Thioesterase/thiol ester dehydrase-isomerase"/>
    <property type="match status" value="1"/>
</dbReference>
<evidence type="ECO:0000313" key="1">
    <source>
        <dbReference type="EMBL" id="PRX96230.1"/>
    </source>
</evidence>
<dbReference type="GO" id="GO:0047617">
    <property type="term" value="F:fatty acyl-CoA hydrolase activity"/>
    <property type="evidence" value="ECO:0007669"/>
    <property type="project" value="TreeGrafter"/>
</dbReference>
<comment type="caution">
    <text evidence="1">The sequence shown here is derived from an EMBL/GenBank/DDBJ whole genome shotgun (WGS) entry which is preliminary data.</text>
</comment>
<reference evidence="1 2" key="1">
    <citation type="submission" date="2018-03" db="EMBL/GenBank/DDBJ databases">
        <title>Genomic Encyclopedia of Archaeal and Bacterial Type Strains, Phase II (KMG-II): from individual species to whole genera.</title>
        <authorList>
            <person name="Goeker M."/>
        </authorList>
    </citation>
    <scope>NUCLEOTIDE SEQUENCE [LARGE SCALE GENOMIC DNA]</scope>
    <source>
        <strain evidence="1 2">DSM 45601</strain>
    </source>
</reference>
<organism evidence="1 2">
    <name type="scientific">Allonocardiopsis opalescens</name>
    <dbReference type="NCBI Taxonomy" id="1144618"/>
    <lineage>
        <taxon>Bacteria</taxon>
        <taxon>Bacillati</taxon>
        <taxon>Actinomycetota</taxon>
        <taxon>Actinomycetes</taxon>
        <taxon>Streptosporangiales</taxon>
        <taxon>Allonocardiopsis</taxon>
    </lineage>
</organism>
<protein>
    <submittedName>
        <fullName evidence="1">Acyl-CoA thioester hydrolase</fullName>
    </submittedName>
</protein>
<dbReference type="EMBL" id="PVZC01000008">
    <property type="protein sequence ID" value="PRX96230.1"/>
    <property type="molecule type" value="Genomic_DNA"/>
</dbReference>
<dbReference type="InterPro" id="IPR050563">
    <property type="entry name" value="4-hydroxybenzoyl-CoA_TE"/>
</dbReference>
<evidence type="ECO:0000313" key="2">
    <source>
        <dbReference type="Proteomes" id="UP000237846"/>
    </source>
</evidence>
<dbReference type="InterPro" id="IPR029069">
    <property type="entry name" value="HotDog_dom_sf"/>
</dbReference>
<dbReference type="PANTHER" id="PTHR31793:SF24">
    <property type="entry name" value="LONG-CHAIN ACYL-COA THIOESTERASE FADM"/>
    <property type="match status" value="1"/>
</dbReference>
<dbReference type="AlphaFoldDB" id="A0A2T0PXG6"/>
<dbReference type="CDD" id="cd00586">
    <property type="entry name" value="4HBT"/>
    <property type="match status" value="1"/>
</dbReference>